<proteinExistence type="predicted"/>
<dbReference type="AlphaFoldDB" id="A0A4Z0M975"/>
<dbReference type="Proteomes" id="UP000298050">
    <property type="component" value="Unassembled WGS sequence"/>
</dbReference>
<feature type="chain" id="PRO_5021209468" evidence="1">
    <location>
        <begin position="28"/>
        <end position="1023"/>
    </location>
</feature>
<reference evidence="2 3" key="1">
    <citation type="submission" date="2019-04" db="EMBL/GenBank/DDBJ databases">
        <title>Taxonomy of novel Haliea sp. from mangrove soil of West Coast of India.</title>
        <authorList>
            <person name="Verma A."/>
            <person name="Kumar P."/>
            <person name="Krishnamurthi S."/>
        </authorList>
    </citation>
    <scope>NUCLEOTIDE SEQUENCE [LARGE SCALE GENOMIC DNA]</scope>
    <source>
        <strain evidence="2 3">SAOS-164</strain>
    </source>
</reference>
<evidence type="ECO:0000313" key="2">
    <source>
        <dbReference type="EMBL" id="TGD76081.1"/>
    </source>
</evidence>
<evidence type="ECO:0000256" key="1">
    <source>
        <dbReference type="SAM" id="SignalP"/>
    </source>
</evidence>
<evidence type="ECO:0000313" key="3">
    <source>
        <dbReference type="Proteomes" id="UP000298050"/>
    </source>
</evidence>
<sequence>MSRNLRLLACTGVVLGLSSVYSLPASGALSLSCSLPYTHGKPGKDCTGKHTIEIQVAGGSPQTEVQAELLALDPNGVILGALPVENHDPAHLRSRIDEDDYSLRTTNRGVHVVAAPIPLLSVTAVDGDETVHAYCSDVPYLRLYQPTGQVATAGDTVDVVLAATGLEPASLQVFVDGVEIAAALGLTPATDFPGGPYAGNVSIGGENVEITDLVVDLGDIEEPSSNTVSFTLEGLPAGGHVIFADGERLANRPTRGPVSDACHIDDMEDAGQFAVFGVDIESPFEQQVVNAVPTPVSGVVKHGLPIAATKINGAALDVSGQSFVAGDGKFTADQYEYHFDEAIPQTDLRADLDAGSAPLGSFDRGSNRLTVDALDTYGNRAFDELFFAVGGVQSPTAPLETLAANALGFNVERSVSPLLMVALDEAEEAIQNSFVVGLTEDGIQALMDQKCPDAGQAFKESVQSKIAEIAPISKKISGGCSCSPNVEIGITGSSIDANAISCPVTFQDGKIAVSIDLPDVTVYGSAYGHCKDTVAGVCVAETTVDITSTTTISDLSLSFNITEGQFLGDPPEEPVFVTGTSSVSTSGGSDVDCLAEVCNWAIEGIVTIFTFGTVDLDLTPAIDVSQVTEFNQAIGASEPDPIDLGDIKIDEEEVEEFGQASLGGALESVEITPQGFLATLSGNFETLAVDTDVQPTPGAVVDVAPAPTMQIPNAGDATVLLSDEVINQLFSSMAESGGLKTACQYTDKSVDDVLPTDCDALDGAAASGMCHAIRGTDCETLAGDGITGTAIKQGVCHGASGDTCSGIAGSDLERNTCSGTPPTTLAAYNQVLFCSRQDNPPRFLIQDDAGTPATVETAVRLSDLSVAIVVDRDNDGFAELNDTPDCFGSDASVSGDCALYNTCLDLNLVTTSSIATENLDCPAGVPGFVTDVVDFQILNRQEGVVCGAAQETVDGQLVGTSNDDDTVDLIGENVDTYAPPLCVEGLDLGGFVTLQNPKIIAVETDGDADFQEYIGITGEVAAP</sequence>
<dbReference type="OrthoDB" id="9818279at2"/>
<keyword evidence="3" id="KW-1185">Reference proteome</keyword>
<feature type="signal peptide" evidence="1">
    <location>
        <begin position="1"/>
        <end position="27"/>
    </location>
</feature>
<protein>
    <submittedName>
        <fullName evidence="2">Uncharacterized protein</fullName>
    </submittedName>
</protein>
<dbReference type="RefSeq" id="WP_135440658.1">
    <property type="nucleotide sequence ID" value="NZ_SRLE01000001.1"/>
</dbReference>
<comment type="caution">
    <text evidence="2">The sequence shown here is derived from an EMBL/GenBank/DDBJ whole genome shotgun (WGS) entry which is preliminary data.</text>
</comment>
<dbReference type="PROSITE" id="PS51257">
    <property type="entry name" value="PROKAR_LIPOPROTEIN"/>
    <property type="match status" value="1"/>
</dbReference>
<accession>A0A4Z0M975</accession>
<organism evidence="2 3">
    <name type="scientific">Mangrovimicrobium sediminis</name>
    <dbReference type="NCBI Taxonomy" id="2562682"/>
    <lineage>
        <taxon>Bacteria</taxon>
        <taxon>Pseudomonadati</taxon>
        <taxon>Pseudomonadota</taxon>
        <taxon>Gammaproteobacteria</taxon>
        <taxon>Cellvibrionales</taxon>
        <taxon>Halieaceae</taxon>
        <taxon>Mangrovimicrobium</taxon>
    </lineage>
</organism>
<keyword evidence="1" id="KW-0732">Signal</keyword>
<dbReference type="EMBL" id="SRLE01000001">
    <property type="protein sequence ID" value="TGD76081.1"/>
    <property type="molecule type" value="Genomic_DNA"/>
</dbReference>
<name>A0A4Z0M975_9GAMM</name>
<gene>
    <name evidence="2" type="ORF">E4634_00585</name>
</gene>